<evidence type="ECO:0000256" key="2">
    <source>
        <dbReference type="ARBA" id="ARBA00022723"/>
    </source>
</evidence>
<comment type="caution">
    <text evidence="18">The sequence shown here is derived from an EMBL/GenBank/DDBJ whole genome shotgun (WGS) entry which is preliminary data.</text>
</comment>
<keyword evidence="7" id="KW-0325">Glycoprotein</keyword>
<dbReference type="Gene3D" id="2.120.10.30">
    <property type="entry name" value="TolB, C-terminal domain"/>
    <property type="match status" value="1"/>
</dbReference>
<evidence type="ECO:0000256" key="9">
    <source>
        <dbReference type="ARBA" id="ARBA00050393"/>
    </source>
</evidence>
<keyword evidence="17" id="KW-1133">Transmembrane helix</keyword>
<dbReference type="OMA" id="KRMRWEA"/>
<dbReference type="GO" id="GO:0046872">
    <property type="term" value="F:metal ion binding"/>
    <property type="evidence" value="ECO:0007669"/>
    <property type="project" value="UniProtKB-KW"/>
</dbReference>
<feature type="repeat" description="NHL" evidence="15">
    <location>
        <begin position="164"/>
        <end position="199"/>
    </location>
</feature>
<feature type="repeat" description="NHL" evidence="15">
    <location>
        <begin position="214"/>
        <end position="253"/>
    </location>
</feature>
<feature type="region of interest" description="Disordered" evidence="16">
    <location>
        <begin position="575"/>
        <end position="599"/>
    </location>
</feature>
<dbReference type="InterPro" id="IPR000720">
    <property type="entry name" value="PHM/PAL"/>
</dbReference>
<keyword evidence="4" id="KW-0677">Repeat</keyword>
<feature type="compositionally biased region" description="Low complexity" evidence="16">
    <location>
        <begin position="587"/>
        <end position="599"/>
    </location>
</feature>
<evidence type="ECO:0000256" key="5">
    <source>
        <dbReference type="ARBA" id="ARBA00022833"/>
    </source>
</evidence>
<feature type="binding site" evidence="12">
    <location>
        <position position="121"/>
    </location>
    <ligand>
        <name>a protein</name>
        <dbReference type="ChEBI" id="CHEBI:16541"/>
    </ligand>
    <ligandPart>
        <name>C-terminal Xaa-(2S)-2-hydroxyglycine residue</name>
        <dbReference type="ChEBI" id="CHEBI:142768"/>
    </ligandPart>
</feature>
<proteinExistence type="inferred from homology"/>
<keyword evidence="13" id="KW-0106">Calcium</keyword>
<evidence type="ECO:0000256" key="16">
    <source>
        <dbReference type="SAM" id="MobiDB-lite"/>
    </source>
</evidence>
<dbReference type="AlphaFoldDB" id="A0A0L0BPQ8"/>
<comment type="cofactor">
    <cofactor evidence="13">
        <name>Zn(2+)</name>
        <dbReference type="ChEBI" id="CHEBI:29105"/>
    </cofactor>
    <text evidence="13">Binds one Zn(2+) ion per subunit.</text>
</comment>
<dbReference type="PROSITE" id="PS51125">
    <property type="entry name" value="NHL"/>
    <property type="match status" value="3"/>
</dbReference>
<evidence type="ECO:0000256" key="4">
    <source>
        <dbReference type="ARBA" id="ARBA00022737"/>
    </source>
</evidence>
<evidence type="ECO:0000256" key="8">
    <source>
        <dbReference type="ARBA" id="ARBA00023239"/>
    </source>
</evidence>
<evidence type="ECO:0000256" key="11">
    <source>
        <dbReference type="ARBA" id="ARBA00061296"/>
    </source>
</evidence>
<dbReference type="CDD" id="cd14958">
    <property type="entry name" value="NHL_PAL_like"/>
    <property type="match status" value="1"/>
</dbReference>
<evidence type="ECO:0000256" key="7">
    <source>
        <dbReference type="ARBA" id="ARBA00023180"/>
    </source>
</evidence>
<evidence type="ECO:0000256" key="3">
    <source>
        <dbReference type="ARBA" id="ARBA00022729"/>
    </source>
</evidence>
<keyword evidence="17" id="KW-0812">Transmembrane</keyword>
<feature type="disulfide bond" evidence="14">
    <location>
        <begin position="294"/>
        <end position="305"/>
    </location>
</feature>
<dbReference type="InterPro" id="IPR011042">
    <property type="entry name" value="6-blade_b-propeller_TolB-like"/>
</dbReference>
<feature type="binding site" evidence="13">
    <location>
        <position position="386"/>
    </location>
    <ligand>
        <name>Zn(2+)</name>
        <dbReference type="ChEBI" id="CHEBI:29105"/>
        <note>catalytic</note>
    </ligand>
</feature>
<dbReference type="GO" id="GO:0004598">
    <property type="term" value="F:peptidylamidoglycolate lyase activity"/>
    <property type="evidence" value="ECO:0007669"/>
    <property type="project" value="UniProtKB-EC"/>
</dbReference>
<evidence type="ECO:0000256" key="15">
    <source>
        <dbReference type="PROSITE-ProRule" id="PRU00504"/>
    </source>
</evidence>
<feature type="binding site" evidence="13">
    <location>
        <position position="387"/>
    </location>
    <ligand>
        <name>Ca(2+)</name>
        <dbReference type="ChEBI" id="CHEBI:29108"/>
        <note>structural</note>
    </ligand>
</feature>
<dbReference type="Pfam" id="PF01436">
    <property type="entry name" value="NHL"/>
    <property type="match status" value="2"/>
</dbReference>
<accession>A0A0L0BPQ8</accession>
<dbReference type="EMBL" id="JRES01001567">
    <property type="protein sequence ID" value="KNC21953.1"/>
    <property type="molecule type" value="Genomic_DNA"/>
</dbReference>
<feature type="binding site" evidence="13">
    <location>
        <position position="108"/>
    </location>
    <ligand>
        <name>Cu(2+)</name>
        <dbReference type="ChEBI" id="CHEBI:29036"/>
        <label>1</label>
        <note>catalytic</note>
    </ligand>
</feature>
<protein>
    <recommendedName>
        <fullName evidence="1">peptidylamidoglycolate lyase</fullName>
        <ecNumber evidence="1">4.3.2.5</ecNumber>
    </recommendedName>
</protein>
<dbReference type="FunFam" id="2.120.10.30:FF:000054">
    <property type="entry name" value="Peptidyl-alpha-hydroxyglycine alpha-amidating lyase 1"/>
    <property type="match status" value="1"/>
</dbReference>
<keyword evidence="8 18" id="KW-0456">Lyase</keyword>
<dbReference type="GO" id="GO:0005576">
    <property type="term" value="C:extracellular region"/>
    <property type="evidence" value="ECO:0007669"/>
    <property type="project" value="TreeGrafter"/>
</dbReference>
<sequence>MRLSIQQQLIGPWLIVLTFFIIESATDEKLSLQRYFPLVTEEQMLNNDKRFQQIMQGSSSSSSDAIWPDKHKFEKVDVKKEINKLNITYVYQSSWPEMNVKLGSVTAVSFDKAGNVVIFHRCDRVWEQDTFSRNNVFTKRNKGAIRDSTVLALARETGKLVYDWGKNLFYMPHGLTIDHEDNVWITDVALHQVFKFGPRGSNDKPLMTLGTAFTPGAGETKFCKPTSVAVLENGDFFVADGYCNARILKYTKEGEKILHWGQNTFSGVSFGVAPQNFFAIPHALTLVPEQELICAADRENGRVQCFYWSNGTFHSQYHSQIIGDRLFSMDYTPAQGGQFIIVNGPTAELGLKTEQYNEVRGYVMDFNTKKVTGKFGPNDMEFSNPHDVAVTNDGNEVYVAELNPMRIHKFLHKSVVKSIPLSAAKPTANVEIEISKDKITNLPTTVQKADILSATDSAADPSIVLEISSDSHHRPGATAILVASLMLLFAFLTFGLALLIARRRKRGNAAGLTVGQPSELVYRKLVASSQTICDECCMPFGSNNRRHAWDFPSKPDGFKLGGLLLERNKRSGFEKLDQNASDEETETATNNTLTSAQFA</sequence>
<organism evidence="18 19">
    <name type="scientific">Lucilia cuprina</name>
    <name type="common">Green bottle fly</name>
    <name type="synonym">Australian sheep blowfly</name>
    <dbReference type="NCBI Taxonomy" id="7375"/>
    <lineage>
        <taxon>Eukaryota</taxon>
        <taxon>Metazoa</taxon>
        <taxon>Ecdysozoa</taxon>
        <taxon>Arthropoda</taxon>
        <taxon>Hexapoda</taxon>
        <taxon>Insecta</taxon>
        <taxon>Pterygota</taxon>
        <taxon>Neoptera</taxon>
        <taxon>Endopterygota</taxon>
        <taxon>Diptera</taxon>
        <taxon>Brachycera</taxon>
        <taxon>Muscomorpha</taxon>
        <taxon>Oestroidea</taxon>
        <taxon>Calliphoridae</taxon>
        <taxon>Luciliinae</taxon>
        <taxon>Lucilia</taxon>
    </lineage>
</organism>
<evidence type="ECO:0000256" key="10">
    <source>
        <dbReference type="ARBA" id="ARBA00057118"/>
    </source>
</evidence>
<keyword evidence="5 13" id="KW-0862">Zinc</keyword>
<evidence type="ECO:0000256" key="13">
    <source>
        <dbReference type="PIRSR" id="PIRSR600720-2"/>
    </source>
</evidence>
<dbReference type="PRINTS" id="PR00790">
    <property type="entry name" value="PAMONOXGNASE"/>
</dbReference>
<feature type="repeat" description="NHL" evidence="15">
    <location>
        <begin position="369"/>
        <end position="413"/>
    </location>
</feature>
<feature type="binding site" evidence="13">
    <location>
        <position position="173"/>
    </location>
    <ligand>
        <name>Zn(2+)</name>
        <dbReference type="ChEBI" id="CHEBI:29105"/>
        <note>catalytic</note>
    </ligand>
</feature>
<dbReference type="PANTHER" id="PTHR10680:SF36">
    <property type="entry name" value="PEPTIDYL-ALPHA-HYDROXYGLYCINE ALPHA-AMIDATING LYASE 1"/>
    <property type="match status" value="1"/>
</dbReference>
<gene>
    <name evidence="18" type="ORF">FF38_12086</name>
</gene>
<feature type="binding site" evidence="12">
    <location>
        <position position="298"/>
    </location>
    <ligand>
        <name>a protein</name>
        <dbReference type="ChEBI" id="CHEBI:16541"/>
    </ligand>
    <ligandPart>
        <name>C-terminal Xaa-(2S)-2-hydroxyglycine residue</name>
        <dbReference type="ChEBI" id="CHEBI:142768"/>
    </ligandPart>
</feature>
<keyword evidence="3" id="KW-0732">Signal</keyword>
<dbReference type="SUPFAM" id="SSF101898">
    <property type="entry name" value="NHL repeat"/>
    <property type="match status" value="1"/>
</dbReference>
<feature type="disulfide bond" evidence="14">
    <location>
        <begin position="223"/>
        <end position="243"/>
    </location>
</feature>
<comment type="similarity">
    <text evidence="11">Belongs to the peptidyl-alpha-hydroxyglycine alpha-amidating lyase family.</text>
</comment>
<dbReference type="InterPro" id="IPR001258">
    <property type="entry name" value="NHL_repeat"/>
</dbReference>
<dbReference type="EC" id="4.3.2.5" evidence="1"/>
<feature type="transmembrane region" description="Helical" evidence="17">
    <location>
        <begin position="479"/>
        <end position="501"/>
    </location>
</feature>
<comment type="function">
    <text evidence="10">Peptidyl-alpha-hydroxylglycine alpha-amidating lyase that catalyzes an essential reaction in C-terminal alpha-amidation of peptides. Mediates the dismutation of the unstable peptidyl(2-hydroxyglycine) intermediate to glyoxylate and the corresponding desglycine peptide amide. C-terminal amidation of peptides such as neuropeptides is essential for full biological activity.</text>
</comment>
<evidence type="ECO:0000256" key="6">
    <source>
        <dbReference type="ARBA" id="ARBA00023157"/>
    </source>
</evidence>
<evidence type="ECO:0000313" key="18">
    <source>
        <dbReference type="EMBL" id="KNC21953.1"/>
    </source>
</evidence>
<keyword evidence="19" id="KW-1185">Reference proteome</keyword>
<keyword evidence="2 13" id="KW-0479">Metal-binding</keyword>
<dbReference type="PANTHER" id="PTHR10680">
    <property type="entry name" value="PEPTIDYL-GLYCINE ALPHA-AMIDATING MONOOXYGENASE"/>
    <property type="match status" value="1"/>
</dbReference>
<dbReference type="GO" id="GO:0006518">
    <property type="term" value="P:peptide metabolic process"/>
    <property type="evidence" value="ECO:0007669"/>
    <property type="project" value="InterPro"/>
</dbReference>
<evidence type="ECO:0000256" key="14">
    <source>
        <dbReference type="PIRSR" id="PIRSR600720-3"/>
    </source>
</evidence>
<dbReference type="Proteomes" id="UP000037069">
    <property type="component" value="Unassembled WGS sequence"/>
</dbReference>
<feature type="binding site" evidence="13">
    <location>
        <position position="282"/>
    </location>
    <ligand>
        <name>Zn(2+)</name>
        <dbReference type="ChEBI" id="CHEBI:29105"/>
        <note>catalytic</note>
    </ligand>
</feature>
<dbReference type="GO" id="GO:0016020">
    <property type="term" value="C:membrane"/>
    <property type="evidence" value="ECO:0007669"/>
    <property type="project" value="InterPro"/>
</dbReference>
<keyword evidence="6 14" id="KW-1015">Disulfide bond</keyword>
<evidence type="ECO:0000256" key="12">
    <source>
        <dbReference type="PIRSR" id="PIRSR600720-1"/>
    </source>
</evidence>
<evidence type="ECO:0000256" key="17">
    <source>
        <dbReference type="SAM" id="Phobius"/>
    </source>
</evidence>
<evidence type="ECO:0000313" key="19">
    <source>
        <dbReference type="Proteomes" id="UP000037069"/>
    </source>
</evidence>
<dbReference type="OrthoDB" id="10018185at2759"/>
<evidence type="ECO:0000256" key="1">
    <source>
        <dbReference type="ARBA" id="ARBA00012343"/>
    </source>
</evidence>
<feature type="binding site" evidence="13">
    <location>
        <position position="175"/>
    </location>
    <ligand>
        <name>Ca(2+)</name>
        <dbReference type="ChEBI" id="CHEBI:29108"/>
        <note>structural</note>
    </ligand>
</feature>
<feature type="binding site" evidence="12">
    <location>
        <position position="242"/>
    </location>
    <ligand>
        <name>a protein</name>
        <dbReference type="ChEBI" id="CHEBI:16541"/>
    </ligand>
    <ligandPart>
        <name>C-terminal Xaa-(2S)-2-hydroxyglycine residue</name>
        <dbReference type="ChEBI" id="CHEBI:142768"/>
    </ligandPart>
</feature>
<keyword evidence="17" id="KW-0472">Membrane</keyword>
<comment type="catalytic activity">
    <reaction evidence="9">
        <text>a [peptide]-C-terminal (2S)-2-hydroxyglycine = a [peptide]-C-terminal amide + glyoxylate</text>
        <dbReference type="Rhea" id="RHEA:20924"/>
        <dbReference type="Rhea" id="RHEA-COMP:13485"/>
        <dbReference type="Rhea" id="RHEA-COMP:15321"/>
        <dbReference type="ChEBI" id="CHEBI:36655"/>
        <dbReference type="ChEBI" id="CHEBI:137001"/>
        <dbReference type="ChEBI" id="CHEBI:142768"/>
        <dbReference type="EC" id="4.3.2.5"/>
    </reaction>
    <physiologicalReaction direction="left-to-right" evidence="9">
        <dbReference type="Rhea" id="RHEA:20925"/>
    </physiologicalReaction>
</comment>
<name>A0A0L0BPQ8_LUCCU</name>
<reference evidence="18 19" key="1">
    <citation type="journal article" date="2015" name="Nat. Commun.">
        <title>Lucilia cuprina genome unlocks parasitic fly biology to underpin future interventions.</title>
        <authorList>
            <person name="Anstead C.A."/>
            <person name="Korhonen P.K."/>
            <person name="Young N.D."/>
            <person name="Hall R.S."/>
            <person name="Jex A.R."/>
            <person name="Murali S.C."/>
            <person name="Hughes D.S."/>
            <person name="Lee S.F."/>
            <person name="Perry T."/>
            <person name="Stroehlein A.J."/>
            <person name="Ansell B.R."/>
            <person name="Breugelmans B."/>
            <person name="Hofmann A."/>
            <person name="Qu J."/>
            <person name="Dugan S."/>
            <person name="Lee S.L."/>
            <person name="Chao H."/>
            <person name="Dinh H."/>
            <person name="Han Y."/>
            <person name="Doddapaneni H.V."/>
            <person name="Worley K.C."/>
            <person name="Muzny D.M."/>
            <person name="Ioannidis P."/>
            <person name="Waterhouse R.M."/>
            <person name="Zdobnov E.M."/>
            <person name="James P.J."/>
            <person name="Bagnall N.H."/>
            <person name="Kotze A.C."/>
            <person name="Gibbs R.A."/>
            <person name="Richards S."/>
            <person name="Batterham P."/>
            <person name="Gasser R.B."/>
        </authorList>
    </citation>
    <scope>NUCLEOTIDE SEQUENCE [LARGE SCALE GENOMIC DNA]</scope>
    <source>
        <strain evidence="18 19">LS</strain>
        <tissue evidence="18">Full body</tissue>
    </source>
</reference>